<gene>
    <name evidence="8" type="ORF">O181_085741</name>
</gene>
<keyword evidence="9" id="KW-1185">Reference proteome</keyword>
<dbReference type="OrthoDB" id="443318at2759"/>
<comment type="caution">
    <text evidence="8">The sequence shown here is derived from an EMBL/GenBank/DDBJ whole genome shotgun (WGS) entry which is preliminary data.</text>
</comment>
<evidence type="ECO:0000256" key="6">
    <source>
        <dbReference type="ARBA" id="ARBA00023180"/>
    </source>
</evidence>
<evidence type="ECO:0000256" key="2">
    <source>
        <dbReference type="ARBA" id="ARBA00022645"/>
    </source>
</evidence>
<evidence type="ECO:0000313" key="9">
    <source>
        <dbReference type="Proteomes" id="UP000765509"/>
    </source>
</evidence>
<dbReference type="PROSITE" id="PS00131">
    <property type="entry name" value="CARBOXYPEPT_SER_SER"/>
    <property type="match status" value="1"/>
</dbReference>
<keyword evidence="2 7" id="KW-0121">Carboxypeptidase</keyword>
<name>A0A9Q3IK08_9BASI</name>
<dbReference type="AlphaFoldDB" id="A0A9Q3IK08"/>
<evidence type="ECO:0000256" key="4">
    <source>
        <dbReference type="ARBA" id="ARBA00022729"/>
    </source>
</evidence>
<keyword evidence="5 7" id="KW-0378">Hydrolase</keyword>
<proteinExistence type="inferred from homology"/>
<dbReference type="InterPro" id="IPR001563">
    <property type="entry name" value="Peptidase_S10"/>
</dbReference>
<keyword evidence="3 7" id="KW-0645">Protease</keyword>
<dbReference type="Gene3D" id="3.40.50.1820">
    <property type="entry name" value="alpha/beta hydrolase"/>
    <property type="match status" value="1"/>
</dbReference>
<keyword evidence="6" id="KW-0325">Glycoprotein</keyword>
<dbReference type="GO" id="GO:0004185">
    <property type="term" value="F:serine-type carboxypeptidase activity"/>
    <property type="evidence" value="ECO:0007669"/>
    <property type="project" value="UniProtKB-UniRule"/>
</dbReference>
<accession>A0A9Q3IK08</accession>
<dbReference type="GO" id="GO:0006508">
    <property type="term" value="P:proteolysis"/>
    <property type="evidence" value="ECO:0007669"/>
    <property type="project" value="UniProtKB-KW"/>
</dbReference>
<dbReference type="Pfam" id="PF00450">
    <property type="entry name" value="Peptidase_S10"/>
    <property type="match status" value="1"/>
</dbReference>
<dbReference type="InterPro" id="IPR018202">
    <property type="entry name" value="Ser_caboxypep_ser_AS"/>
</dbReference>
<protein>
    <recommendedName>
        <fullName evidence="7">Carboxypeptidase</fullName>
        <ecNumber evidence="7">3.4.16.-</ecNumber>
    </recommendedName>
</protein>
<dbReference type="SUPFAM" id="SSF53474">
    <property type="entry name" value="alpha/beta-Hydrolases"/>
    <property type="match status" value="1"/>
</dbReference>
<evidence type="ECO:0000313" key="8">
    <source>
        <dbReference type="EMBL" id="MBW0546026.1"/>
    </source>
</evidence>
<dbReference type="PANTHER" id="PTHR11802:SF472">
    <property type="entry name" value="SERINE CARBOXYPEPTIDASE CPVL-RELATED"/>
    <property type="match status" value="1"/>
</dbReference>
<sequence length="448" mass="51287">LPWKNNSNIIKASYSGLIPVRQDENGLASLFYWFFPSKLNPNGPLLIWLQGGPFASSMIGLFYELGPLRIKKINSTNSSNLNDFLIDINPNSWYNHFNIIFLDQPVGTGYSSLNSTSLNQSALTSSIQRNFHLKSSSNNTSNHYKNGYPINQDGVALDFLSFLKQFYQKFPSMKKANLTLAGESYAGKYIPSIATLITQFNSIQKKPSDIIPLTSLVIGNQWTDPYSQMTVYPNQLLFFGLISPQQAAIAEKLIKQSQEFITKEKWRESLDSRMKMLDILSNFTGGVDWYDVRMKNKHLIQTPMNHFLRLKETKEILHVPISNDFKMDSAAMEFFLDDIMKSTKDLFPELLKHYKVLLFQGNMDLRDGVVSNTIWLSQLKWNSSTQFENSPREIWKSKDGELHGYVNQFANLTRVVLLGCGHRVSTDDGCPESSLEMMLRHHQQEKFL</sequence>
<dbReference type="EC" id="3.4.16.-" evidence="7"/>
<evidence type="ECO:0000256" key="1">
    <source>
        <dbReference type="ARBA" id="ARBA00009431"/>
    </source>
</evidence>
<dbReference type="InterPro" id="IPR029058">
    <property type="entry name" value="AB_hydrolase_fold"/>
</dbReference>
<dbReference type="PANTHER" id="PTHR11802">
    <property type="entry name" value="SERINE PROTEASE FAMILY S10 SERINE CARBOXYPEPTIDASE"/>
    <property type="match status" value="1"/>
</dbReference>
<evidence type="ECO:0000256" key="5">
    <source>
        <dbReference type="ARBA" id="ARBA00022801"/>
    </source>
</evidence>
<reference evidence="8" key="1">
    <citation type="submission" date="2021-03" db="EMBL/GenBank/DDBJ databases">
        <title>Draft genome sequence of rust myrtle Austropuccinia psidii MF-1, a brazilian biotype.</title>
        <authorList>
            <person name="Quecine M.C."/>
            <person name="Pachon D.M.R."/>
            <person name="Bonatelli M.L."/>
            <person name="Correr F.H."/>
            <person name="Franceschini L.M."/>
            <person name="Leite T.F."/>
            <person name="Margarido G.R.A."/>
            <person name="Almeida C.A."/>
            <person name="Ferrarezi J.A."/>
            <person name="Labate C.A."/>
        </authorList>
    </citation>
    <scope>NUCLEOTIDE SEQUENCE</scope>
    <source>
        <strain evidence="8">MF-1</strain>
    </source>
</reference>
<comment type="similarity">
    <text evidence="1 7">Belongs to the peptidase S10 family.</text>
</comment>
<evidence type="ECO:0000256" key="3">
    <source>
        <dbReference type="ARBA" id="ARBA00022670"/>
    </source>
</evidence>
<dbReference type="PRINTS" id="PR00724">
    <property type="entry name" value="CRBOXYPTASEC"/>
</dbReference>
<dbReference type="EMBL" id="AVOT02050984">
    <property type="protein sequence ID" value="MBW0546026.1"/>
    <property type="molecule type" value="Genomic_DNA"/>
</dbReference>
<organism evidence="8 9">
    <name type="scientific">Austropuccinia psidii MF-1</name>
    <dbReference type="NCBI Taxonomy" id="1389203"/>
    <lineage>
        <taxon>Eukaryota</taxon>
        <taxon>Fungi</taxon>
        <taxon>Dikarya</taxon>
        <taxon>Basidiomycota</taxon>
        <taxon>Pucciniomycotina</taxon>
        <taxon>Pucciniomycetes</taxon>
        <taxon>Pucciniales</taxon>
        <taxon>Sphaerophragmiaceae</taxon>
        <taxon>Austropuccinia</taxon>
    </lineage>
</organism>
<evidence type="ECO:0000256" key="7">
    <source>
        <dbReference type="RuleBase" id="RU361156"/>
    </source>
</evidence>
<dbReference type="Proteomes" id="UP000765509">
    <property type="component" value="Unassembled WGS sequence"/>
</dbReference>
<keyword evidence="4" id="KW-0732">Signal</keyword>
<feature type="non-terminal residue" evidence="8">
    <location>
        <position position="1"/>
    </location>
</feature>